<dbReference type="AlphaFoldDB" id="B9T9K0"/>
<dbReference type="Pfam" id="PF01425">
    <property type="entry name" value="Amidase"/>
    <property type="match status" value="1"/>
</dbReference>
<protein>
    <submittedName>
        <fullName evidence="6">Glutamyl-tRNA(Gln) amidotransferase subunit A, putative</fullName>
        <ecNumber evidence="6">3.5.1.4</ecNumber>
    </submittedName>
</protein>
<keyword evidence="3" id="KW-0288">FMN</keyword>
<dbReference type="InterPro" id="IPR036928">
    <property type="entry name" value="AS_sf"/>
</dbReference>
<keyword evidence="2" id="KW-0285">Flavoprotein</keyword>
<dbReference type="Gene3D" id="3.20.20.70">
    <property type="entry name" value="Aldolase class I"/>
    <property type="match status" value="1"/>
</dbReference>
<dbReference type="Proteomes" id="UP000008311">
    <property type="component" value="Unassembled WGS sequence"/>
</dbReference>
<dbReference type="SUPFAM" id="SSF51412">
    <property type="entry name" value="Inosine monophosphate dehydrogenase (IMPDH)"/>
    <property type="match status" value="1"/>
</dbReference>
<keyword evidence="6" id="KW-0378">Hydrolase</keyword>
<dbReference type="EC" id="3.5.1.4" evidence="6"/>
<dbReference type="InterPro" id="IPR004136">
    <property type="entry name" value="NMO"/>
</dbReference>
<evidence type="ECO:0000313" key="6">
    <source>
        <dbReference type="EMBL" id="EEF27461.1"/>
    </source>
</evidence>
<evidence type="ECO:0000256" key="3">
    <source>
        <dbReference type="ARBA" id="ARBA00022643"/>
    </source>
</evidence>
<dbReference type="InterPro" id="IPR020556">
    <property type="entry name" value="Amidase_CS"/>
</dbReference>
<organism evidence="6 7">
    <name type="scientific">Ricinus communis</name>
    <name type="common">Castor bean</name>
    <dbReference type="NCBI Taxonomy" id="3988"/>
    <lineage>
        <taxon>Eukaryota</taxon>
        <taxon>Viridiplantae</taxon>
        <taxon>Streptophyta</taxon>
        <taxon>Embryophyta</taxon>
        <taxon>Tracheophyta</taxon>
        <taxon>Spermatophyta</taxon>
        <taxon>Magnoliopsida</taxon>
        <taxon>eudicotyledons</taxon>
        <taxon>Gunneridae</taxon>
        <taxon>Pentapetalae</taxon>
        <taxon>rosids</taxon>
        <taxon>fabids</taxon>
        <taxon>Malpighiales</taxon>
        <taxon>Euphorbiaceae</taxon>
        <taxon>Acalyphoideae</taxon>
        <taxon>Acalypheae</taxon>
        <taxon>Ricinus</taxon>
    </lineage>
</organism>
<name>B9T9K0_RICCO</name>
<dbReference type="PANTHER" id="PTHR11895:SF7">
    <property type="entry name" value="GLUTAMYL-TRNA(GLN) AMIDOTRANSFERASE SUBUNIT A, MITOCHONDRIAL"/>
    <property type="match status" value="1"/>
</dbReference>
<dbReference type="SUPFAM" id="SSF75304">
    <property type="entry name" value="Amidase signature (AS) enzymes"/>
    <property type="match status" value="1"/>
</dbReference>
<dbReference type="PROSITE" id="PS00571">
    <property type="entry name" value="AMIDASES"/>
    <property type="match status" value="1"/>
</dbReference>
<dbReference type="eggNOG" id="KOG1211">
    <property type="taxonomic scope" value="Eukaryota"/>
</dbReference>
<feature type="domain" description="Amidase" evidence="5">
    <location>
        <begin position="417"/>
        <end position="840"/>
    </location>
</feature>
<proteinExistence type="inferred from homology"/>
<dbReference type="STRING" id="3988.B9T9K0"/>
<evidence type="ECO:0000313" key="7">
    <source>
        <dbReference type="Proteomes" id="UP000008311"/>
    </source>
</evidence>
<dbReference type="InterPro" id="IPR013785">
    <property type="entry name" value="Aldolase_TIM"/>
</dbReference>
<dbReference type="InParanoid" id="B9T9K0"/>
<evidence type="ECO:0000256" key="4">
    <source>
        <dbReference type="ARBA" id="ARBA00023002"/>
    </source>
</evidence>
<dbReference type="GO" id="GO:0016740">
    <property type="term" value="F:transferase activity"/>
    <property type="evidence" value="ECO:0007669"/>
    <property type="project" value="UniProtKB-KW"/>
</dbReference>
<dbReference type="GO" id="GO:0004040">
    <property type="term" value="F:amidase activity"/>
    <property type="evidence" value="ECO:0007669"/>
    <property type="project" value="UniProtKB-EC"/>
</dbReference>
<dbReference type="GO" id="GO:0018580">
    <property type="term" value="F:nitronate monooxygenase activity"/>
    <property type="evidence" value="ECO:0007669"/>
    <property type="project" value="InterPro"/>
</dbReference>
<gene>
    <name evidence="6" type="ORF">RCOM_0262000</name>
</gene>
<dbReference type="InterPro" id="IPR000120">
    <property type="entry name" value="Amidase"/>
</dbReference>
<evidence type="ECO:0000256" key="1">
    <source>
        <dbReference type="ARBA" id="ARBA00009199"/>
    </source>
</evidence>
<dbReference type="EMBL" id="EQ975389">
    <property type="protein sequence ID" value="EEF27461.1"/>
    <property type="molecule type" value="Genomic_DNA"/>
</dbReference>
<dbReference type="PANTHER" id="PTHR11895">
    <property type="entry name" value="TRANSAMIDASE"/>
    <property type="match status" value="1"/>
</dbReference>
<reference evidence="7" key="1">
    <citation type="journal article" date="2010" name="Nat. Biotechnol.">
        <title>Draft genome sequence of the oilseed species Ricinus communis.</title>
        <authorList>
            <person name="Chan A.P."/>
            <person name="Crabtree J."/>
            <person name="Zhao Q."/>
            <person name="Lorenzi H."/>
            <person name="Orvis J."/>
            <person name="Puiu D."/>
            <person name="Melake-Berhan A."/>
            <person name="Jones K.M."/>
            <person name="Redman J."/>
            <person name="Chen G."/>
            <person name="Cahoon E.B."/>
            <person name="Gedil M."/>
            <person name="Stanke M."/>
            <person name="Haas B.J."/>
            <person name="Wortman J.R."/>
            <person name="Fraser-Liggett C.M."/>
            <person name="Ravel J."/>
            <person name="Rabinowicz P.D."/>
        </authorList>
    </citation>
    <scope>NUCLEOTIDE SEQUENCE [LARGE SCALE GENOMIC DNA]</scope>
    <source>
        <strain evidence="7">cv. Hale</strain>
    </source>
</reference>
<sequence>MKTELGTQFGIDLPIYAFSHCRDVVAAVSKAGGLGVLGAAWMTPEELAMSIDWIEKEVDGKPFGVDLVFPGTGGDEKSPEEYLKQIPQGHVEFVKKVLDEAGIADMTPADRDAYMAEYATKMAMTNKKSQEQLDVVLEKDVSCVVGALGVTPDWVVKQAHAQGIKVGALVGSGKHAAKQAEAGVDFMVAQGTEAGGSVGSVASMVLWPQVVEAAKGLPVLAAGGVTRGSQILAALALGCQGVWIGSLWLGTAESDLNMEMREKLFQSESTDATLSFSMTGKQCRVLNTDYMKAWARPDAPKPLKWPMQSILGGYPFKRAERSHNMNYWSYSVGQAIGDMHGHTTVKGEFERMLNEYLEALERLNGTTAFETAIEALGAPTGRSMKRSEYTKFDALGLAALLRQGDVSASELMDCAIEIAIQVNPKINALCYEQYDAAKTAAAESELKGVFGAVPFLLKDSALASKQLPTSIGSNLFRDITFKYDATLTERFNSAGFISFARTTVPELCMAPTTEALANNGATRNPWDLSRSSGGSSGGAAAAIAAGMVPIAHGSDGGGSIRIPASCCGVFGLKPSRGRVPMGPSRGEGWGGLAVDGVLSRSVRDTAAALDAVAGFEPGAPYAAPEAPDSYLELLGRDAERPLRIAKWTSAFNGIPIAQECLDAVEYNAELLRRAGHEVVDTPLAKIDYDALTDAHILVLMANAYASVSGMVRDRPESEWRGNLEPAIFDACRRGREIGAADYANAINTFHSVGRRMERSMKGFDLVLTPTLTQLPAKLGQYSMNDDFLSFRKAISKYTTFLTVINASGQPSASVPTYWTQDGLPVGVQLIGHFGREDQILVASAQLEALSPWAARVASL</sequence>
<comment type="similarity">
    <text evidence="1">Belongs to the amidase family.</text>
</comment>
<evidence type="ECO:0000259" key="5">
    <source>
        <dbReference type="Pfam" id="PF01425"/>
    </source>
</evidence>
<accession>B9T9K0</accession>
<dbReference type="Pfam" id="PF03060">
    <property type="entry name" value="NMO"/>
    <property type="match status" value="1"/>
</dbReference>
<evidence type="ECO:0000256" key="2">
    <source>
        <dbReference type="ARBA" id="ARBA00022630"/>
    </source>
</evidence>
<dbReference type="CDD" id="cd04730">
    <property type="entry name" value="NPD_like"/>
    <property type="match status" value="1"/>
</dbReference>
<keyword evidence="7" id="KW-1185">Reference proteome</keyword>
<dbReference type="Gene3D" id="3.90.1300.10">
    <property type="entry name" value="Amidase signature (AS) domain"/>
    <property type="match status" value="1"/>
</dbReference>
<keyword evidence="4" id="KW-0560">Oxidoreductase</keyword>
<dbReference type="InterPro" id="IPR023631">
    <property type="entry name" value="Amidase_dom"/>
</dbReference>